<dbReference type="PANTHER" id="PTHR13172">
    <property type="entry name" value="MITOCHONDRIAL IMPORT INNER MEMBRANE TRANSLOCASE SUBUNIT TIM9B"/>
    <property type="match status" value="1"/>
</dbReference>
<keyword evidence="2" id="KW-0813">Transport</keyword>
<keyword evidence="3" id="KW-0479">Metal-binding</keyword>
<evidence type="ECO:0000259" key="10">
    <source>
        <dbReference type="Pfam" id="PF02953"/>
    </source>
</evidence>
<evidence type="ECO:0000256" key="3">
    <source>
        <dbReference type="ARBA" id="ARBA00022723"/>
    </source>
</evidence>
<dbReference type="GO" id="GO:0046872">
    <property type="term" value="F:metal ion binding"/>
    <property type="evidence" value="ECO:0007669"/>
    <property type="project" value="UniProtKB-KW"/>
</dbReference>
<comment type="subcellular location">
    <subcellularLocation>
        <location evidence="1">Mitochondrion inner membrane</location>
        <topology evidence="1">Peripheral membrane protein</topology>
    </subcellularLocation>
</comment>
<protein>
    <recommendedName>
        <fullName evidence="10">Tim10-like domain-containing protein</fullName>
    </recommendedName>
</protein>
<dbReference type="SUPFAM" id="SSF144122">
    <property type="entry name" value="Tim10-like"/>
    <property type="match status" value="1"/>
</dbReference>
<dbReference type="GO" id="GO:0015031">
    <property type="term" value="P:protein transport"/>
    <property type="evidence" value="ECO:0007669"/>
    <property type="project" value="UniProtKB-KW"/>
</dbReference>
<keyword evidence="6" id="KW-0811">Translocation</keyword>
<evidence type="ECO:0000256" key="9">
    <source>
        <dbReference type="SAM" id="MobiDB-lite"/>
    </source>
</evidence>
<dbReference type="OrthoDB" id="1551503at2759"/>
<dbReference type="InterPro" id="IPR050673">
    <property type="entry name" value="Mito_inner_translocase_sub"/>
</dbReference>
<feature type="domain" description="Tim10-like" evidence="10">
    <location>
        <begin position="94"/>
        <end position="153"/>
    </location>
</feature>
<evidence type="ECO:0000256" key="6">
    <source>
        <dbReference type="ARBA" id="ARBA00023010"/>
    </source>
</evidence>
<feature type="region of interest" description="Disordered" evidence="9">
    <location>
        <begin position="170"/>
        <end position="218"/>
    </location>
</feature>
<dbReference type="InterPro" id="IPR035427">
    <property type="entry name" value="Tim10-like_dom_sf"/>
</dbReference>
<evidence type="ECO:0000256" key="2">
    <source>
        <dbReference type="ARBA" id="ARBA00022448"/>
    </source>
</evidence>
<keyword evidence="7" id="KW-0496">Mitochondrion</keyword>
<keyword evidence="4" id="KW-0862">Zinc</keyword>
<organism evidence="11 12">
    <name type="scientific">Leptobrachium leishanense</name>
    <name type="common">Leishan spiny toad</name>
    <dbReference type="NCBI Taxonomy" id="445787"/>
    <lineage>
        <taxon>Eukaryota</taxon>
        <taxon>Metazoa</taxon>
        <taxon>Chordata</taxon>
        <taxon>Craniata</taxon>
        <taxon>Vertebrata</taxon>
        <taxon>Euteleostomi</taxon>
        <taxon>Amphibia</taxon>
        <taxon>Batrachia</taxon>
        <taxon>Anura</taxon>
        <taxon>Pelobatoidea</taxon>
        <taxon>Megophryidae</taxon>
        <taxon>Leptobrachium</taxon>
    </lineage>
</organism>
<evidence type="ECO:0000313" key="11">
    <source>
        <dbReference type="Ensembl" id="ENSLLEP00000048905.1"/>
    </source>
</evidence>
<reference evidence="11" key="1">
    <citation type="submission" date="2025-08" db="UniProtKB">
        <authorList>
            <consortium name="Ensembl"/>
        </authorList>
    </citation>
    <scope>IDENTIFICATION</scope>
</reference>
<name>A0A8C5R9X0_9ANUR</name>
<dbReference type="GO" id="GO:0005743">
    <property type="term" value="C:mitochondrial inner membrane"/>
    <property type="evidence" value="ECO:0007669"/>
    <property type="project" value="UniProtKB-SubCell"/>
</dbReference>
<dbReference type="AlphaFoldDB" id="A0A8C5R9X0"/>
<evidence type="ECO:0000256" key="7">
    <source>
        <dbReference type="ARBA" id="ARBA00023128"/>
    </source>
</evidence>
<keyword evidence="12" id="KW-1185">Reference proteome</keyword>
<dbReference type="Proteomes" id="UP000694569">
    <property type="component" value="Unplaced"/>
</dbReference>
<keyword evidence="5" id="KW-0653">Protein transport</keyword>
<evidence type="ECO:0000256" key="8">
    <source>
        <dbReference type="ARBA" id="ARBA00023157"/>
    </source>
</evidence>
<dbReference type="GeneTree" id="ENSGT00450000040326"/>
<reference evidence="11" key="2">
    <citation type="submission" date="2025-09" db="UniProtKB">
        <authorList>
            <consortium name="Ensembl"/>
        </authorList>
    </citation>
    <scope>IDENTIFICATION</scope>
</reference>
<dbReference type="Pfam" id="PF02953">
    <property type="entry name" value="zf-Tim10_DDP"/>
    <property type="match status" value="1"/>
</dbReference>
<evidence type="ECO:0000256" key="5">
    <source>
        <dbReference type="ARBA" id="ARBA00022927"/>
    </source>
</evidence>
<dbReference type="Ensembl" id="ENSLLET00000050815.1">
    <property type="protein sequence ID" value="ENSLLEP00000048905.1"/>
    <property type="gene ID" value="ENSLLEG00000030782.1"/>
</dbReference>
<dbReference type="InterPro" id="IPR004217">
    <property type="entry name" value="Tim10-like"/>
</dbReference>
<accession>A0A8C5R9X0</accession>
<evidence type="ECO:0000256" key="4">
    <source>
        <dbReference type="ARBA" id="ARBA00022833"/>
    </source>
</evidence>
<keyword evidence="8" id="KW-1015">Disulfide bond</keyword>
<evidence type="ECO:0000313" key="12">
    <source>
        <dbReference type="Proteomes" id="UP000694569"/>
    </source>
</evidence>
<sequence>MASFCLSHCVTPVTRRFNCHFTRDREGGGERGGGGADRPHPSSFLEAWWMNKLQHRALSWIPPSCNQTNISFTAHWGHQHLQPEPSVPGMEAEEQQLRNLRDFLLVYNKMTELCFSRCARNMNYHSVTMDEEKCLDSCASKFIRSNHRMMSAYVGLMPGVVQRRMAELEAQSKELPDSTQAEPVPHTDSPAGPIANIDGGSQADQLHHVPETGQAPGQ</sequence>
<evidence type="ECO:0000256" key="1">
    <source>
        <dbReference type="ARBA" id="ARBA00004637"/>
    </source>
</evidence>
<dbReference type="Gene3D" id="1.10.287.810">
    <property type="entry name" value="Mitochondrial import inner membrane translocase subunit tim13 like domains"/>
    <property type="match status" value="1"/>
</dbReference>
<proteinExistence type="predicted"/>